<keyword evidence="1" id="KW-0479">Metal-binding</keyword>
<dbReference type="PROSITE" id="PS50081">
    <property type="entry name" value="ZF_DAG_PE_2"/>
    <property type="match status" value="1"/>
</dbReference>
<keyword evidence="2" id="KW-0863">Zinc-finger</keyword>
<evidence type="ECO:0000259" key="5">
    <source>
        <dbReference type="PROSITE" id="PS50081"/>
    </source>
</evidence>
<dbReference type="AlphaFoldDB" id="A0AAV1KAE0"/>
<dbReference type="SUPFAM" id="SSF57903">
    <property type="entry name" value="FYVE/PHD zinc finger"/>
    <property type="match status" value="1"/>
</dbReference>
<dbReference type="Pfam" id="PF00628">
    <property type="entry name" value="PHD"/>
    <property type="match status" value="1"/>
</dbReference>
<keyword evidence="4" id="KW-0175">Coiled coil</keyword>
<feature type="domain" description="Phorbol-ester/DAG-type" evidence="5">
    <location>
        <begin position="1"/>
        <end position="46"/>
    </location>
</feature>
<dbReference type="InterPro" id="IPR011011">
    <property type="entry name" value="Znf_FYVE_PHD"/>
</dbReference>
<dbReference type="Gene3D" id="3.30.70.1820">
    <property type="entry name" value="L1 transposable element, RRM domain"/>
    <property type="match status" value="1"/>
</dbReference>
<dbReference type="InterPro" id="IPR001965">
    <property type="entry name" value="Znf_PHD"/>
</dbReference>
<dbReference type="Gene3D" id="1.20.5.340">
    <property type="match status" value="1"/>
</dbReference>
<dbReference type="SMART" id="SM00249">
    <property type="entry name" value="PHD"/>
    <property type="match status" value="1"/>
</dbReference>
<keyword evidence="3" id="KW-0862">Zinc</keyword>
<dbReference type="Pfam" id="PF25298">
    <property type="entry name" value="Baculo_FP_2nd"/>
    <property type="match status" value="1"/>
</dbReference>
<dbReference type="InterPro" id="IPR019786">
    <property type="entry name" value="Zinc_finger_PHD-type_CS"/>
</dbReference>
<evidence type="ECO:0000256" key="2">
    <source>
        <dbReference type="ARBA" id="ARBA00022771"/>
    </source>
</evidence>
<dbReference type="Proteomes" id="UP001314205">
    <property type="component" value="Unassembled WGS sequence"/>
</dbReference>
<evidence type="ECO:0000313" key="6">
    <source>
        <dbReference type="EMBL" id="CAK1580056.1"/>
    </source>
</evidence>
<evidence type="ECO:0000256" key="3">
    <source>
        <dbReference type="ARBA" id="ARBA00022833"/>
    </source>
</evidence>
<reference evidence="6 7" key="1">
    <citation type="submission" date="2023-11" db="EMBL/GenBank/DDBJ databases">
        <authorList>
            <person name="Hedman E."/>
            <person name="Englund M."/>
            <person name="Stromberg M."/>
            <person name="Nyberg Akerstrom W."/>
            <person name="Nylinder S."/>
            <person name="Jareborg N."/>
            <person name="Kallberg Y."/>
            <person name="Kronander E."/>
        </authorList>
    </citation>
    <scope>NUCLEOTIDE SEQUENCE [LARGE SCALE GENOMIC DNA]</scope>
</reference>
<evidence type="ECO:0000313" key="7">
    <source>
        <dbReference type="Proteomes" id="UP001314205"/>
    </source>
</evidence>
<comment type="caution">
    <text evidence="6">The sequence shown here is derived from an EMBL/GenBank/DDBJ whole genome shotgun (WGS) entry which is preliminary data.</text>
</comment>
<feature type="coiled-coil region" evidence="4">
    <location>
        <begin position="83"/>
        <end position="131"/>
    </location>
</feature>
<dbReference type="PROSITE" id="PS01359">
    <property type="entry name" value="ZF_PHD_1"/>
    <property type="match status" value="1"/>
</dbReference>
<dbReference type="PANTHER" id="PTHR11505">
    <property type="entry name" value="L1 TRANSPOSABLE ELEMENT-RELATED"/>
    <property type="match status" value="1"/>
</dbReference>
<dbReference type="GO" id="GO:0008270">
    <property type="term" value="F:zinc ion binding"/>
    <property type="evidence" value="ECO:0007669"/>
    <property type="project" value="UniProtKB-KW"/>
</dbReference>
<proteinExistence type="predicted"/>
<dbReference type="InterPro" id="IPR002219">
    <property type="entry name" value="PKC_DAG/PE"/>
</dbReference>
<dbReference type="InterPro" id="IPR013083">
    <property type="entry name" value="Znf_RING/FYVE/PHD"/>
</dbReference>
<gene>
    <name evidence="6" type="ORF">PARMNEM_LOCUS1908</name>
</gene>
<dbReference type="EMBL" id="CAVLGL010000013">
    <property type="protein sequence ID" value="CAK1580056.1"/>
    <property type="molecule type" value="Genomic_DNA"/>
</dbReference>
<dbReference type="InterPro" id="IPR004244">
    <property type="entry name" value="Transposase_22"/>
</dbReference>
<evidence type="ECO:0000256" key="4">
    <source>
        <dbReference type="SAM" id="Coils"/>
    </source>
</evidence>
<sequence length="324" mass="36952">MANKCGHCGKFISQTDGVKCSKCTSTYHRPCVNISPESRISPKWICKTCKIPRQSPVPADYCIEASVDSRVESHIEGLLAKEIKLLRTELKTLSEEMVSFRQEIAKLNTSMTQFNSRLDSVETRVTSLEQQTKEGHKSCNNNELVDIIAHLKRDLNIKEQAALSNDLELTGIPEQKGESPGHLMTLVAKKLDVELDERDVVSVERAGMRRNRESSDSEPPRPRVIVVRLARRSVRDQLLRAARVRRGADTSGFNINGEPTRFYLNERLTYANKHLFHRARQEARRCNWRYAWTKNGVIFVKRDSMSSKQKICMDCDIEKVFGSS</sequence>
<keyword evidence="7" id="KW-1185">Reference proteome</keyword>
<dbReference type="Gene3D" id="3.30.40.10">
    <property type="entry name" value="Zinc/RING finger domain, C3HC4 (zinc finger)"/>
    <property type="match status" value="1"/>
</dbReference>
<evidence type="ECO:0000256" key="1">
    <source>
        <dbReference type="ARBA" id="ARBA00022723"/>
    </source>
</evidence>
<dbReference type="InterPro" id="IPR019787">
    <property type="entry name" value="Znf_PHD-finger"/>
</dbReference>
<organism evidence="6 7">
    <name type="scientific">Parnassius mnemosyne</name>
    <name type="common">clouded apollo</name>
    <dbReference type="NCBI Taxonomy" id="213953"/>
    <lineage>
        <taxon>Eukaryota</taxon>
        <taxon>Metazoa</taxon>
        <taxon>Ecdysozoa</taxon>
        <taxon>Arthropoda</taxon>
        <taxon>Hexapoda</taxon>
        <taxon>Insecta</taxon>
        <taxon>Pterygota</taxon>
        <taxon>Neoptera</taxon>
        <taxon>Endopterygota</taxon>
        <taxon>Lepidoptera</taxon>
        <taxon>Glossata</taxon>
        <taxon>Ditrysia</taxon>
        <taxon>Papilionoidea</taxon>
        <taxon>Papilionidae</taxon>
        <taxon>Parnassiinae</taxon>
        <taxon>Parnassini</taxon>
        <taxon>Parnassius</taxon>
        <taxon>Driopa</taxon>
    </lineage>
</organism>
<name>A0AAV1KAE0_9NEOP</name>
<accession>A0AAV1KAE0</accession>
<dbReference type="InterPro" id="IPR057251">
    <property type="entry name" value="FP_C"/>
</dbReference>
<protein>
    <recommendedName>
        <fullName evidence="5">Phorbol-ester/DAG-type domain-containing protein</fullName>
    </recommendedName>
</protein>